<dbReference type="Pfam" id="PF13767">
    <property type="entry name" value="DUF4168"/>
    <property type="match status" value="2"/>
</dbReference>
<accession>A0A506PIG3</accession>
<dbReference type="CDD" id="cd07177">
    <property type="entry name" value="terB_like"/>
    <property type="match status" value="1"/>
</dbReference>
<organism evidence="3 4">
    <name type="scientific">Paucihalobacter ruber</name>
    <dbReference type="NCBI Taxonomy" id="2567861"/>
    <lineage>
        <taxon>Bacteria</taxon>
        <taxon>Pseudomonadati</taxon>
        <taxon>Bacteroidota</taxon>
        <taxon>Flavobacteriia</taxon>
        <taxon>Flavobacteriales</taxon>
        <taxon>Flavobacteriaceae</taxon>
        <taxon>Paucihalobacter</taxon>
    </lineage>
</organism>
<protein>
    <submittedName>
        <fullName evidence="3">DUF4168 domain-containing protein</fullName>
    </submittedName>
</protein>
<comment type="caution">
    <text evidence="3">The sequence shown here is derived from an EMBL/GenBank/DDBJ whole genome shotgun (WGS) entry which is preliminary data.</text>
</comment>
<dbReference type="EMBL" id="VHIQ01000004">
    <property type="protein sequence ID" value="TPV33399.1"/>
    <property type="molecule type" value="Genomic_DNA"/>
</dbReference>
<keyword evidence="1" id="KW-0732">Signal</keyword>
<reference evidence="3 4" key="1">
    <citation type="submission" date="2019-06" db="EMBL/GenBank/DDBJ databases">
        <title>Flavobacteriaceae Paucihalobacterium erythroidium CWB-1, complete genome.</title>
        <authorList>
            <person name="Wu S."/>
        </authorList>
    </citation>
    <scope>NUCLEOTIDE SEQUENCE [LARGE SCALE GENOMIC DNA]</scope>
    <source>
        <strain evidence="3 4">CWB-1</strain>
    </source>
</reference>
<feature type="chain" id="PRO_5021444941" evidence="1">
    <location>
        <begin position="24"/>
        <end position="148"/>
    </location>
</feature>
<evidence type="ECO:0000259" key="2">
    <source>
        <dbReference type="Pfam" id="PF13767"/>
    </source>
</evidence>
<sequence>MTKLKSISLMFISFITFGTAVMAQSDNKVTDDELKQFVASVQKIQILNQESQQQMIKIVEDNGLKVERFNEIAEAAQDPNKASDASENEMKKFTDINTSIEKIYASSQKKIEEIIKVEGLSIERYQIIASEIQSKPELQERIQKFINN</sequence>
<dbReference type="InterPro" id="IPR025433">
    <property type="entry name" value="DUF4168"/>
</dbReference>
<feature type="domain" description="DUF4168" evidence="2">
    <location>
        <begin position="27"/>
        <end position="78"/>
    </location>
</feature>
<dbReference type="RefSeq" id="WP_140990361.1">
    <property type="nucleotide sequence ID" value="NZ_VHIQ01000004.1"/>
</dbReference>
<dbReference type="OrthoDB" id="1467687at2"/>
<proteinExistence type="predicted"/>
<evidence type="ECO:0000313" key="3">
    <source>
        <dbReference type="EMBL" id="TPV33399.1"/>
    </source>
</evidence>
<dbReference type="Proteomes" id="UP000317332">
    <property type="component" value="Unassembled WGS sequence"/>
</dbReference>
<name>A0A506PIG3_9FLAO</name>
<feature type="domain" description="DUF4168" evidence="2">
    <location>
        <begin position="83"/>
        <end position="142"/>
    </location>
</feature>
<feature type="signal peptide" evidence="1">
    <location>
        <begin position="1"/>
        <end position="23"/>
    </location>
</feature>
<keyword evidence="4" id="KW-1185">Reference proteome</keyword>
<gene>
    <name evidence="3" type="ORF">FJ651_09945</name>
</gene>
<evidence type="ECO:0000256" key="1">
    <source>
        <dbReference type="SAM" id="SignalP"/>
    </source>
</evidence>
<dbReference type="AlphaFoldDB" id="A0A506PIG3"/>
<evidence type="ECO:0000313" key="4">
    <source>
        <dbReference type="Proteomes" id="UP000317332"/>
    </source>
</evidence>